<evidence type="ECO:0000313" key="2">
    <source>
        <dbReference type="Proteomes" id="UP000317722"/>
    </source>
</evidence>
<reference evidence="1 2" key="1">
    <citation type="journal article" date="2019" name="Environ. Microbiol.">
        <title>Species interactions and distinct microbial communities in high Arctic permafrost affected cryosols are associated with the CH4 and CO2 gas fluxes.</title>
        <authorList>
            <person name="Altshuler I."/>
            <person name="Hamel J."/>
            <person name="Turney S."/>
            <person name="Magnuson E."/>
            <person name="Levesque R."/>
            <person name="Greer C."/>
            <person name="Whyte L.G."/>
        </authorList>
    </citation>
    <scope>NUCLEOTIDE SEQUENCE [LARGE SCALE GENOMIC DNA]</scope>
    <source>
        <strain evidence="1 2">S9.3A</strain>
    </source>
</reference>
<dbReference type="AlphaFoldDB" id="A0A502CPR8"/>
<dbReference type="Proteomes" id="UP000317722">
    <property type="component" value="Unassembled WGS sequence"/>
</dbReference>
<organism evidence="1 2">
    <name type="scientific">Pedococcus bigeumensis</name>
    <dbReference type="NCBI Taxonomy" id="433644"/>
    <lineage>
        <taxon>Bacteria</taxon>
        <taxon>Bacillati</taxon>
        <taxon>Actinomycetota</taxon>
        <taxon>Actinomycetes</taxon>
        <taxon>Micrococcales</taxon>
        <taxon>Intrasporangiaceae</taxon>
        <taxon>Pedococcus</taxon>
    </lineage>
</organism>
<keyword evidence="2" id="KW-1185">Reference proteome</keyword>
<protein>
    <submittedName>
        <fullName evidence="1">Uncharacterized protein</fullName>
    </submittedName>
</protein>
<proteinExistence type="predicted"/>
<accession>A0A502CPR8</accession>
<name>A0A502CPR8_9MICO</name>
<dbReference type="EMBL" id="RCZM01000006">
    <property type="protein sequence ID" value="TPG14109.1"/>
    <property type="molecule type" value="Genomic_DNA"/>
</dbReference>
<evidence type="ECO:0000313" key="1">
    <source>
        <dbReference type="EMBL" id="TPG14109.1"/>
    </source>
</evidence>
<gene>
    <name evidence="1" type="ORF">EAH86_18115</name>
</gene>
<sequence>MLVLLSPAAKASLARNGCGSASHDDSGVVLIQRSWMRPEVTAQAWVQLLWTVVGRARCLWTCLADAAVDHDG</sequence>
<comment type="caution">
    <text evidence="1">The sequence shown here is derived from an EMBL/GenBank/DDBJ whole genome shotgun (WGS) entry which is preliminary data.</text>
</comment>